<proteinExistence type="predicted"/>
<evidence type="ECO:0000256" key="1">
    <source>
        <dbReference type="ARBA" id="ARBA00022553"/>
    </source>
</evidence>
<dbReference type="FunCoup" id="T1EDM4">
    <property type="interactions" value="328"/>
</dbReference>
<organism evidence="5 6">
    <name type="scientific">Helobdella robusta</name>
    <name type="common">Californian leech</name>
    <dbReference type="NCBI Taxonomy" id="6412"/>
    <lineage>
        <taxon>Eukaryota</taxon>
        <taxon>Metazoa</taxon>
        <taxon>Spiralia</taxon>
        <taxon>Lophotrochozoa</taxon>
        <taxon>Annelida</taxon>
        <taxon>Clitellata</taxon>
        <taxon>Hirudinea</taxon>
        <taxon>Rhynchobdellida</taxon>
        <taxon>Glossiphoniidae</taxon>
        <taxon>Helobdella</taxon>
    </lineage>
</organism>
<evidence type="ECO:0000313" key="5">
    <source>
        <dbReference type="EnsemblMetazoa" id="HelroP104567"/>
    </source>
</evidence>
<feature type="domain" description="CSD" evidence="3">
    <location>
        <begin position="59"/>
        <end position="125"/>
    </location>
</feature>
<dbReference type="Pfam" id="PF00313">
    <property type="entry name" value="CSD"/>
    <property type="match status" value="1"/>
</dbReference>
<name>T1EDM4_HELRO</name>
<dbReference type="OMA" id="CPHKPVS"/>
<dbReference type="KEGG" id="hro:HELRODRAFT_104567"/>
<sequence length="146" mass="16278">MCDKSASASKQELVLDTKTVREEGGAAEMSPPVSPSIKPFRAKRSRTLSESERILAGPSFYGKVDDFCRQKGHGFINPCDGGDKLFFHISDIEGDVVPVPGDEVTYKLFPIPPKNQKHSAVHVQITRPKPEIVHETWDSRTRPEDF</sequence>
<protein>
    <recommendedName>
        <fullName evidence="3">CSD domain-containing protein</fullName>
    </recommendedName>
</protein>
<dbReference type="STRING" id="6412.T1EDM4"/>
<dbReference type="eggNOG" id="KOG3070">
    <property type="taxonomic scope" value="Eukaryota"/>
</dbReference>
<dbReference type="RefSeq" id="XP_009031991.1">
    <property type="nucleotide sequence ID" value="XM_009033743.1"/>
</dbReference>
<dbReference type="Gene3D" id="2.40.50.140">
    <property type="entry name" value="Nucleic acid-binding proteins"/>
    <property type="match status" value="1"/>
</dbReference>
<dbReference type="FunFam" id="2.40.50.140:FF:000086">
    <property type="entry name" value="Cold shock domain-containing protein C2"/>
    <property type="match status" value="1"/>
</dbReference>
<feature type="region of interest" description="Disordered" evidence="2">
    <location>
        <begin position="21"/>
        <end position="40"/>
    </location>
</feature>
<dbReference type="SMART" id="SM00357">
    <property type="entry name" value="CSP"/>
    <property type="match status" value="1"/>
</dbReference>
<dbReference type="GO" id="GO:0043488">
    <property type="term" value="P:regulation of mRNA stability"/>
    <property type="evidence" value="ECO:0000318"/>
    <property type="project" value="GO_Central"/>
</dbReference>
<dbReference type="PROSITE" id="PS51857">
    <property type="entry name" value="CSD_2"/>
    <property type="match status" value="1"/>
</dbReference>
<reference evidence="4 6" key="2">
    <citation type="journal article" date="2013" name="Nature">
        <title>Insights into bilaterian evolution from three spiralian genomes.</title>
        <authorList>
            <person name="Simakov O."/>
            <person name="Marletaz F."/>
            <person name="Cho S.J."/>
            <person name="Edsinger-Gonzales E."/>
            <person name="Havlak P."/>
            <person name="Hellsten U."/>
            <person name="Kuo D.H."/>
            <person name="Larsson T."/>
            <person name="Lv J."/>
            <person name="Arendt D."/>
            <person name="Savage R."/>
            <person name="Osoegawa K."/>
            <person name="de Jong P."/>
            <person name="Grimwood J."/>
            <person name="Chapman J.A."/>
            <person name="Shapiro H."/>
            <person name="Aerts A."/>
            <person name="Otillar R.P."/>
            <person name="Terry A.Y."/>
            <person name="Boore J.L."/>
            <person name="Grigoriev I.V."/>
            <person name="Lindberg D.R."/>
            <person name="Seaver E.C."/>
            <person name="Weisblat D.A."/>
            <person name="Putnam N.H."/>
            <person name="Rokhsar D.S."/>
        </authorList>
    </citation>
    <scope>NUCLEOTIDE SEQUENCE</scope>
</reference>
<dbReference type="HOGENOM" id="CLU_139526_1_0_1"/>
<dbReference type="GO" id="GO:0003730">
    <property type="term" value="F:mRNA 3'-UTR binding"/>
    <property type="evidence" value="ECO:0000318"/>
    <property type="project" value="GO_Central"/>
</dbReference>
<dbReference type="PANTHER" id="PTHR12962:SF1">
    <property type="entry name" value="COLD SHOCK DOMAIN-CONTAINING PROTEIN CG9705"/>
    <property type="match status" value="1"/>
</dbReference>
<gene>
    <name evidence="5" type="primary">20194676</name>
    <name evidence="4" type="ORF">HELRODRAFT_104567</name>
</gene>
<dbReference type="CDD" id="cd04458">
    <property type="entry name" value="CSP_CDS"/>
    <property type="match status" value="1"/>
</dbReference>
<dbReference type="AlphaFoldDB" id="T1EDM4"/>
<dbReference type="Proteomes" id="UP000015101">
    <property type="component" value="Unassembled WGS sequence"/>
</dbReference>
<dbReference type="EnsemblMetazoa" id="HelroT104567">
    <property type="protein sequence ID" value="HelroP104567"/>
    <property type="gene ID" value="HelroG104567"/>
</dbReference>
<keyword evidence="1" id="KW-0597">Phosphoprotein</keyword>
<dbReference type="InterPro" id="IPR012340">
    <property type="entry name" value="NA-bd_OB-fold"/>
</dbReference>
<dbReference type="InParanoid" id="T1EDM4"/>
<evidence type="ECO:0000259" key="3">
    <source>
        <dbReference type="PROSITE" id="PS51857"/>
    </source>
</evidence>
<evidence type="ECO:0000313" key="4">
    <source>
        <dbReference type="EMBL" id="ESN89908.1"/>
    </source>
</evidence>
<dbReference type="InterPro" id="IPR002059">
    <property type="entry name" value="CSP_DNA-bd"/>
</dbReference>
<reference evidence="5" key="3">
    <citation type="submission" date="2015-06" db="UniProtKB">
        <authorList>
            <consortium name="EnsemblMetazoa"/>
        </authorList>
    </citation>
    <scope>IDENTIFICATION</scope>
</reference>
<dbReference type="PANTHER" id="PTHR12962">
    <property type="entry name" value="CALCIUM-REGULATED HEAT STABLE PROTEIN CRHSP-24-RELATED"/>
    <property type="match status" value="1"/>
</dbReference>
<dbReference type="GO" id="GO:0005737">
    <property type="term" value="C:cytoplasm"/>
    <property type="evidence" value="ECO:0000318"/>
    <property type="project" value="GO_Central"/>
</dbReference>
<evidence type="ECO:0000256" key="2">
    <source>
        <dbReference type="SAM" id="MobiDB-lite"/>
    </source>
</evidence>
<reference evidence="6" key="1">
    <citation type="submission" date="2012-12" db="EMBL/GenBank/DDBJ databases">
        <authorList>
            <person name="Hellsten U."/>
            <person name="Grimwood J."/>
            <person name="Chapman J.A."/>
            <person name="Shapiro H."/>
            <person name="Aerts A."/>
            <person name="Otillar R.P."/>
            <person name="Terry A.Y."/>
            <person name="Boore J.L."/>
            <person name="Simakov O."/>
            <person name="Marletaz F."/>
            <person name="Cho S.-J."/>
            <person name="Edsinger-Gonzales E."/>
            <person name="Havlak P."/>
            <person name="Kuo D.-H."/>
            <person name="Larsson T."/>
            <person name="Lv J."/>
            <person name="Arendt D."/>
            <person name="Savage R."/>
            <person name="Osoegawa K."/>
            <person name="de Jong P."/>
            <person name="Lindberg D.R."/>
            <person name="Seaver E.C."/>
            <person name="Weisblat D.A."/>
            <person name="Putnam N.H."/>
            <person name="Grigoriev I.V."/>
            <person name="Rokhsar D.S."/>
        </authorList>
    </citation>
    <scope>NUCLEOTIDE SEQUENCE</scope>
</reference>
<dbReference type="SUPFAM" id="SSF50249">
    <property type="entry name" value="Nucleic acid-binding proteins"/>
    <property type="match status" value="1"/>
</dbReference>
<accession>T1EDM4</accession>
<dbReference type="GeneID" id="20194676"/>
<dbReference type="InterPro" id="IPR052069">
    <property type="entry name" value="Ca-reg_mRNA-binding_domain"/>
</dbReference>
<evidence type="ECO:0000313" key="6">
    <source>
        <dbReference type="Proteomes" id="UP000015101"/>
    </source>
</evidence>
<dbReference type="EMBL" id="AMQM01008538">
    <property type="status" value="NOT_ANNOTATED_CDS"/>
    <property type="molecule type" value="Genomic_DNA"/>
</dbReference>
<dbReference type="CTD" id="20194676"/>
<dbReference type="InterPro" id="IPR011129">
    <property type="entry name" value="CSD"/>
</dbReference>
<dbReference type="OrthoDB" id="448492at2759"/>
<keyword evidence="6" id="KW-1185">Reference proteome</keyword>
<dbReference type="EMBL" id="KB097792">
    <property type="protein sequence ID" value="ESN89908.1"/>
    <property type="molecule type" value="Genomic_DNA"/>
</dbReference>